<evidence type="ECO:0000313" key="2">
    <source>
        <dbReference type="EMBL" id="CAA2620565.1"/>
    </source>
</evidence>
<dbReference type="EMBL" id="LR743592">
    <property type="protein sequence ID" value="CAA2620565.1"/>
    <property type="molecule type" value="Genomic_DNA"/>
</dbReference>
<protein>
    <submittedName>
        <fullName evidence="2">Uncharacterized protein</fullName>
    </submittedName>
</protein>
<feature type="region of interest" description="Disordered" evidence="1">
    <location>
        <begin position="1"/>
        <end position="75"/>
    </location>
</feature>
<accession>A0A7I8IT53</accession>
<evidence type="ECO:0000256" key="1">
    <source>
        <dbReference type="SAM" id="MobiDB-lite"/>
    </source>
</evidence>
<reference evidence="2" key="1">
    <citation type="submission" date="2019-12" db="EMBL/GenBank/DDBJ databases">
        <authorList>
            <person name="Scholz U."/>
            <person name="Mascher M."/>
            <person name="Fiebig A."/>
        </authorList>
    </citation>
    <scope>NUCLEOTIDE SEQUENCE</scope>
</reference>
<evidence type="ECO:0000313" key="4">
    <source>
        <dbReference type="Proteomes" id="UP000663760"/>
    </source>
</evidence>
<feature type="compositionally biased region" description="Pro residues" evidence="1">
    <location>
        <begin position="37"/>
        <end position="50"/>
    </location>
</feature>
<sequence length="98" mass="10629">MSSDECTSRCSSPPTPSSPLLPVSVGPGRRRYMLSPSPSPSPPFSPPSQPSSPETTPLLYRTQTDPQSPPPAALHLEALFWQEEEAPSSPPSWSLKDW</sequence>
<proteinExistence type="predicted"/>
<dbReference type="AlphaFoldDB" id="A0A7I8IT53"/>
<organism evidence="2">
    <name type="scientific">Spirodela intermedia</name>
    <name type="common">Intermediate duckweed</name>
    <dbReference type="NCBI Taxonomy" id="51605"/>
    <lineage>
        <taxon>Eukaryota</taxon>
        <taxon>Viridiplantae</taxon>
        <taxon>Streptophyta</taxon>
        <taxon>Embryophyta</taxon>
        <taxon>Tracheophyta</taxon>
        <taxon>Spermatophyta</taxon>
        <taxon>Magnoliopsida</taxon>
        <taxon>Liliopsida</taxon>
        <taxon>Araceae</taxon>
        <taxon>Lemnoideae</taxon>
        <taxon>Spirodela</taxon>
    </lineage>
</organism>
<gene>
    <name evidence="2" type="ORF">SI7747_05006734</name>
    <name evidence="3" type="ORF">SI8410_05007313</name>
</gene>
<dbReference type="EMBL" id="LR746268">
    <property type="protein sequence ID" value="CAA7396650.1"/>
    <property type="molecule type" value="Genomic_DNA"/>
</dbReference>
<keyword evidence="4" id="KW-1185">Reference proteome</keyword>
<name>A0A7I8IT53_SPIIN</name>
<evidence type="ECO:0000313" key="3">
    <source>
        <dbReference type="EMBL" id="CAA7396650.1"/>
    </source>
</evidence>
<dbReference type="Proteomes" id="UP000663760">
    <property type="component" value="Chromosome 5"/>
</dbReference>